<protein>
    <submittedName>
        <fullName evidence="2">Uncharacterized protein</fullName>
    </submittedName>
</protein>
<dbReference type="Proteomes" id="UP001530293">
    <property type="component" value="Unassembled WGS sequence"/>
</dbReference>
<feature type="compositionally biased region" description="Basic residues" evidence="1">
    <location>
        <begin position="447"/>
        <end position="456"/>
    </location>
</feature>
<feature type="compositionally biased region" description="Polar residues" evidence="1">
    <location>
        <begin position="159"/>
        <end position="175"/>
    </location>
</feature>
<evidence type="ECO:0000256" key="1">
    <source>
        <dbReference type="SAM" id="MobiDB-lite"/>
    </source>
</evidence>
<feature type="region of interest" description="Disordered" evidence="1">
    <location>
        <begin position="437"/>
        <end position="457"/>
    </location>
</feature>
<accession>A0ABD3MTJ8</accession>
<dbReference type="AlphaFoldDB" id="A0ABD3MTJ8"/>
<organism evidence="2 3">
    <name type="scientific">Discostella pseudostelligera</name>
    <dbReference type="NCBI Taxonomy" id="259834"/>
    <lineage>
        <taxon>Eukaryota</taxon>
        <taxon>Sar</taxon>
        <taxon>Stramenopiles</taxon>
        <taxon>Ochrophyta</taxon>
        <taxon>Bacillariophyta</taxon>
        <taxon>Coscinodiscophyceae</taxon>
        <taxon>Thalassiosirophycidae</taxon>
        <taxon>Stephanodiscales</taxon>
        <taxon>Stephanodiscaceae</taxon>
        <taxon>Discostella</taxon>
    </lineage>
</organism>
<feature type="region of interest" description="Disordered" evidence="1">
    <location>
        <begin position="144"/>
        <end position="203"/>
    </location>
</feature>
<reference evidence="2 3" key="1">
    <citation type="submission" date="2024-10" db="EMBL/GenBank/DDBJ databases">
        <title>Updated reference genomes for cyclostephanoid diatoms.</title>
        <authorList>
            <person name="Roberts W.R."/>
            <person name="Alverson A.J."/>
        </authorList>
    </citation>
    <scope>NUCLEOTIDE SEQUENCE [LARGE SCALE GENOMIC DNA]</scope>
    <source>
        <strain evidence="2 3">AJA232-27</strain>
    </source>
</reference>
<keyword evidence="3" id="KW-1185">Reference proteome</keyword>
<feature type="compositionally biased region" description="Gly residues" evidence="1">
    <location>
        <begin position="688"/>
        <end position="700"/>
    </location>
</feature>
<dbReference type="EMBL" id="JALLBG020000077">
    <property type="protein sequence ID" value="KAL3767199.1"/>
    <property type="molecule type" value="Genomic_DNA"/>
</dbReference>
<feature type="compositionally biased region" description="Basic and acidic residues" evidence="1">
    <location>
        <begin position="179"/>
        <end position="188"/>
    </location>
</feature>
<comment type="caution">
    <text evidence="2">The sequence shown here is derived from an EMBL/GenBank/DDBJ whole genome shotgun (WGS) entry which is preliminary data.</text>
</comment>
<feature type="region of interest" description="Disordered" evidence="1">
    <location>
        <begin position="688"/>
        <end position="709"/>
    </location>
</feature>
<name>A0ABD3MTJ8_9STRA</name>
<evidence type="ECO:0000313" key="2">
    <source>
        <dbReference type="EMBL" id="KAL3767199.1"/>
    </source>
</evidence>
<sequence>MKKIAMTPIIKSHPDPIVMHASVVSSTSSGVVVTAITTATDNNTSSSSAENESTRGARRMAAMRKRRYQSKTKVVEEEEENVVILEAKVTKVAGSDAHNVDAKANANTHGEDSTTAVINQTENKGSINFDEEQSLVEPTLTNNEDAAGVSSKQKKHQPSVITTTDSLKSSSTHNVIPTIDEKKDEIHDTNTNNNNDDEEHHHNPKKYMGVARIRRQKVKEQRSQRLQAISDADILSGSSPSRSSNAGIDLVRELSAEVATMEITASMVRKGGMVAVLDDTTIGKWASARGLFNSKKRSWKWYSVMLPPMTLVPRLTTLMLLFLAGLDLGTQPYRPSSSVSYYFGYGVDRDFTSAAVMGSSLIGHVEHSLTKPWEYGMGGKVAYTVGITTTSPPTALPTSFLAANDDEYDGSTFFMECGSSDEFGTNGAECVGDYATTNTGSKEKNKNKSAVKKKNNKNNIKLQLMEDEFDSTRTRPRGVVNHHNHQDVAAASEFDDVDLTAPSNCNNIDPLFQVDLDALLHNAHLPLPIDYAAKFAIGFHRTWVHYLWKLPTSLVKTIFGIPMKLLSGWIANPPWILGVVLLIRFVTKVLVGSTSSSGKSFSLDSEHNEDATGSSSGGGGGGGGGGNLDVMEKIMGAAKNYASSSFPRTSLVFGTLMQVMKVDMYVLLCGMLIGLVMSSMDEKMIGGGSGGEEGVGGGRSGMVLGDGEL</sequence>
<gene>
    <name evidence="2" type="ORF">ACHAWU_003290</name>
</gene>
<feature type="region of interest" description="Disordered" evidence="1">
    <location>
        <begin position="596"/>
        <end position="622"/>
    </location>
</feature>
<evidence type="ECO:0000313" key="3">
    <source>
        <dbReference type="Proteomes" id="UP001530293"/>
    </source>
</evidence>
<proteinExistence type="predicted"/>